<feature type="transmembrane region" description="Helical" evidence="13">
    <location>
        <begin position="299"/>
        <end position="318"/>
    </location>
</feature>
<feature type="transmembrane region" description="Helical" evidence="13">
    <location>
        <begin position="230"/>
        <end position="257"/>
    </location>
</feature>
<feature type="transmembrane region" description="Helical" evidence="13">
    <location>
        <begin position="88"/>
        <end position="107"/>
    </location>
</feature>
<name>A0A0E0UZ90_LISMM</name>
<evidence type="ECO:0000256" key="1">
    <source>
        <dbReference type="ARBA" id="ARBA00004651"/>
    </source>
</evidence>
<evidence type="ECO:0000313" key="14">
    <source>
        <dbReference type="EMBL" id="AEH93290.1"/>
    </source>
</evidence>
<dbReference type="PATRIC" id="fig|1030009.3.peg.2271"/>
<dbReference type="Pfam" id="PF01032">
    <property type="entry name" value="FecCD"/>
    <property type="match status" value="1"/>
</dbReference>
<comment type="subcellular location">
    <subcellularLocation>
        <location evidence="1">Cell membrane</location>
        <topology evidence="1">Multi-pass membrane protein</topology>
    </subcellularLocation>
</comment>
<dbReference type="PANTHER" id="PTHR30472">
    <property type="entry name" value="FERRIC ENTEROBACTIN TRANSPORT SYSTEM PERMEASE PROTEIN"/>
    <property type="match status" value="1"/>
</dbReference>
<evidence type="ECO:0000256" key="9">
    <source>
        <dbReference type="ARBA" id="ARBA00023136"/>
    </source>
</evidence>
<evidence type="ECO:0000256" key="3">
    <source>
        <dbReference type="ARBA" id="ARBA00018524"/>
    </source>
</evidence>
<evidence type="ECO:0000256" key="11">
    <source>
        <dbReference type="ARBA" id="ARBA00031149"/>
    </source>
</evidence>
<evidence type="ECO:0000256" key="7">
    <source>
        <dbReference type="ARBA" id="ARBA00022989"/>
    </source>
</evidence>
<dbReference type="InterPro" id="IPR037294">
    <property type="entry name" value="ABC_BtuC-like"/>
</dbReference>
<feature type="transmembrane region" description="Helical" evidence="13">
    <location>
        <begin position="190"/>
        <end position="209"/>
    </location>
</feature>
<feature type="transmembrane region" description="Helical" evidence="13">
    <location>
        <begin position="269"/>
        <end position="287"/>
    </location>
</feature>
<proteinExistence type="inferred from homology"/>
<feature type="transmembrane region" description="Helical" evidence="13">
    <location>
        <begin position="56"/>
        <end position="76"/>
    </location>
</feature>
<evidence type="ECO:0000256" key="13">
    <source>
        <dbReference type="SAM" id="Phobius"/>
    </source>
</evidence>
<dbReference type="Gene3D" id="1.10.3470.10">
    <property type="entry name" value="ABC transporter involved in vitamin B12 uptake, BtuC"/>
    <property type="match status" value="1"/>
</dbReference>
<keyword evidence="9 13" id="KW-0472">Membrane</keyword>
<keyword evidence="8" id="KW-0408">Iron</keyword>
<keyword evidence="4" id="KW-0813">Transport</keyword>
<dbReference type="AlphaFoldDB" id="A0A0E0UZ90"/>
<dbReference type="SUPFAM" id="SSF81345">
    <property type="entry name" value="ABC transporter involved in vitamin B12 uptake, BtuC"/>
    <property type="match status" value="1"/>
</dbReference>
<feature type="transmembrane region" description="Helical" evidence="13">
    <location>
        <begin position="113"/>
        <end position="134"/>
    </location>
</feature>
<dbReference type="CDD" id="cd06550">
    <property type="entry name" value="TM_ABC_iron-siderophores_like"/>
    <property type="match status" value="1"/>
</dbReference>
<comment type="similarity">
    <text evidence="2">Belongs to the binding-protein-dependent transport system permease family. FecCD subfamily.</text>
</comment>
<evidence type="ECO:0000256" key="10">
    <source>
        <dbReference type="ARBA" id="ARBA00025320"/>
    </source>
</evidence>
<dbReference type="Proteomes" id="UP000000486">
    <property type="component" value="Chromosome"/>
</dbReference>
<accession>A0A0E0UZ90</accession>
<evidence type="ECO:0000313" key="15">
    <source>
        <dbReference type="Proteomes" id="UP000000486"/>
    </source>
</evidence>
<gene>
    <name evidence="14" type="primary">fecD</name>
    <name evidence="14" type="ordered locus">LMM7_2285</name>
</gene>
<keyword evidence="6 13" id="KW-0812">Transmembrane</keyword>
<dbReference type="GO" id="GO:0005886">
    <property type="term" value="C:plasma membrane"/>
    <property type="evidence" value="ECO:0007669"/>
    <property type="project" value="UniProtKB-SubCell"/>
</dbReference>
<reference evidence="14 15" key="1">
    <citation type="journal article" date="2011" name="J. Bacteriol.">
        <title>Genome sequence of the nonpathogenic Listeria monocytogenes serovar 4a strain M7.</title>
        <authorList>
            <person name="Chen J."/>
            <person name="Xia Y."/>
            <person name="Cheng C."/>
            <person name="Fang C."/>
            <person name="Shan Y."/>
            <person name="Jin G."/>
            <person name="Fang W."/>
        </authorList>
    </citation>
    <scope>NUCLEOTIDE SEQUENCE [LARGE SCALE GENOMIC DNA]</scope>
    <source>
        <strain evidence="14 15">M7</strain>
    </source>
</reference>
<evidence type="ECO:0000256" key="8">
    <source>
        <dbReference type="ARBA" id="ARBA00023004"/>
    </source>
</evidence>
<evidence type="ECO:0000256" key="6">
    <source>
        <dbReference type="ARBA" id="ARBA00022692"/>
    </source>
</evidence>
<evidence type="ECO:0000256" key="5">
    <source>
        <dbReference type="ARBA" id="ARBA00022475"/>
    </source>
</evidence>
<sequence length="329" mass="35204">MTIKQKSSFGAVLVLLIGTILWAVQAGSLSMSIPAFLSGVFSGGNEMVDVVIDLRFPRIIIALLAGAALSVSGLLLQAVMRNPLADAGVIGISAGAKFFSFVIILFLPELYFWLPLFSFIGGALACFLVFLFSYRSDFNPLRFIIIGIAINAVFTGLSDALSSQVALVSSQSASSAASLAMKKWSDVETLLIYVMIGLICALLLAKWCNVLGLENKMARGFGVPVNKTRIWLALIAVLLASITTAVVGVIAFVGLLVPHIARKLVGGNYQILVPFSILFGALLLLFADTLGRTLFQQMEIPASVIMLIIGGPFLIFLMRKGDFYGSKGR</sequence>
<protein>
    <recommendedName>
        <fullName evidence="3">Probable heme-iron transport system permease protein IsdF</fullName>
    </recommendedName>
    <alternativeName>
        <fullName evidence="12">Iron-regulated surface determinant protein F</fullName>
    </alternativeName>
    <alternativeName>
        <fullName evidence="11">Staphylococcal iron-regulated protein G</fullName>
    </alternativeName>
</protein>
<dbReference type="EMBL" id="CP002816">
    <property type="protein sequence ID" value="AEH93290.1"/>
    <property type="molecule type" value="Genomic_DNA"/>
</dbReference>
<feature type="transmembrane region" description="Helical" evidence="13">
    <location>
        <begin position="141"/>
        <end position="161"/>
    </location>
</feature>
<dbReference type="PANTHER" id="PTHR30472:SF21">
    <property type="entry name" value="HEME-IRON TRANSPORT SYSTEM PERMEASE PROTEIN ISDF-RELATED"/>
    <property type="match status" value="1"/>
</dbReference>
<dbReference type="FunFam" id="1.10.3470.10:FF:000001">
    <property type="entry name" value="Vitamin B12 ABC transporter permease BtuC"/>
    <property type="match status" value="1"/>
</dbReference>
<evidence type="ECO:0000256" key="4">
    <source>
        <dbReference type="ARBA" id="ARBA00022448"/>
    </source>
</evidence>
<organism evidence="14 15">
    <name type="scientific">Listeria monocytogenes serotype 4a (strain M7)</name>
    <dbReference type="NCBI Taxonomy" id="1030009"/>
    <lineage>
        <taxon>Bacteria</taxon>
        <taxon>Bacillati</taxon>
        <taxon>Bacillota</taxon>
        <taxon>Bacilli</taxon>
        <taxon>Bacillales</taxon>
        <taxon>Listeriaceae</taxon>
        <taxon>Listeria</taxon>
    </lineage>
</organism>
<evidence type="ECO:0000256" key="2">
    <source>
        <dbReference type="ARBA" id="ARBA00007935"/>
    </source>
</evidence>
<keyword evidence="7 13" id="KW-1133">Transmembrane helix</keyword>
<comment type="function">
    <text evidence="10">Part of the binding-protein-dependent transport system for heme-iron. Responsible for the translocation of the substrate across the membrane.</text>
</comment>
<keyword evidence="5" id="KW-1003">Cell membrane</keyword>
<dbReference type="GO" id="GO:0022857">
    <property type="term" value="F:transmembrane transporter activity"/>
    <property type="evidence" value="ECO:0007669"/>
    <property type="project" value="InterPro"/>
</dbReference>
<dbReference type="GO" id="GO:0033214">
    <property type="term" value="P:siderophore-iron import into cell"/>
    <property type="evidence" value="ECO:0007669"/>
    <property type="project" value="TreeGrafter"/>
</dbReference>
<dbReference type="HOGENOM" id="CLU_013016_1_1_9"/>
<dbReference type="InterPro" id="IPR000522">
    <property type="entry name" value="ABC_transptr_permease_BtuC"/>
</dbReference>
<evidence type="ECO:0000256" key="12">
    <source>
        <dbReference type="ARBA" id="ARBA00031465"/>
    </source>
</evidence>
<dbReference type="RefSeq" id="WP_012580896.1">
    <property type="nucleotide sequence ID" value="NC_017537.1"/>
</dbReference>
<dbReference type="KEGG" id="lmq:LMM7_2285"/>